<dbReference type="EMBL" id="KV453853">
    <property type="protein sequence ID" value="ODV85151.1"/>
    <property type="molecule type" value="Genomic_DNA"/>
</dbReference>
<reference evidence="3" key="1">
    <citation type="submission" date="2016-04" db="EMBL/GenBank/DDBJ databases">
        <title>Comparative genomics of biotechnologically important yeasts.</title>
        <authorList>
            <consortium name="DOE Joint Genome Institute"/>
            <person name="Riley R."/>
            <person name="Haridas S."/>
            <person name="Wolfe K.H."/>
            <person name="Lopes M.R."/>
            <person name="Hittinger C.T."/>
            <person name="Goker M."/>
            <person name="Salamov A."/>
            <person name="Wisecaver J."/>
            <person name="Long T.M."/>
            <person name="Aerts A.L."/>
            <person name="Barry K."/>
            <person name="Choi C."/>
            <person name="Clum A."/>
            <person name="Coughlan A.Y."/>
            <person name="Deshpande S."/>
            <person name="Douglass A.P."/>
            <person name="Hanson S.J."/>
            <person name="Klenk H.-P."/>
            <person name="Labutti K."/>
            <person name="Lapidus A."/>
            <person name="Lindquist E."/>
            <person name="Lipzen A."/>
            <person name="Meier-Kolthoff J.P."/>
            <person name="Ohm R.A."/>
            <person name="Otillar R.P."/>
            <person name="Pangilinan J."/>
            <person name="Peng Y."/>
            <person name="Rokas A."/>
            <person name="Rosa C.A."/>
            <person name="Scheuner C."/>
            <person name="Sibirny A.A."/>
            <person name="Slot J.C."/>
            <person name="Stielow J.B."/>
            <person name="Sun H."/>
            <person name="Kurtzman C.P."/>
            <person name="Blackwell M."/>
            <person name="Grigoriev I.V."/>
            <person name="Jeffries T.W."/>
        </authorList>
    </citation>
    <scope>NUCLEOTIDE SEQUENCE [LARGE SCALE GENOMIC DNA]</scope>
    <source>
        <strain evidence="3">NRRL YB-2248</strain>
    </source>
</reference>
<keyword evidence="3" id="KW-1185">Reference proteome</keyword>
<accession>A0A1E4T0B7</accession>
<sequence length="250" mass="28798">MQQRSRSPTETRALRSKDPSTLPEELRELKKTKLVTLSYIPEKSTSGYRKPIETSLTPVNSKRTYPSLYAPNYTTERDKRIKDSDFSTLNDSLTNNVKTPYTPIYHEKDPQFRPRKVRSIEGKVCISTRELRSAIFPDLTKELSNLNNFKVANYNSLSQADCEWCEDATRVAQLLKNYRILYKLLNKKRKELGRSSDSDSNGTDDTGIEELDNDDYEEQEYDGGGDDYEDDNDELGSSEQEHEDPLLKSL</sequence>
<gene>
    <name evidence="2" type="ORF">CANARDRAFT_7800</name>
</gene>
<dbReference type="AlphaFoldDB" id="A0A1E4T0B7"/>
<feature type="compositionally biased region" description="Basic and acidic residues" evidence="1">
    <location>
        <begin position="239"/>
        <end position="250"/>
    </location>
</feature>
<evidence type="ECO:0000313" key="2">
    <source>
        <dbReference type="EMBL" id="ODV85151.1"/>
    </source>
</evidence>
<dbReference type="OrthoDB" id="3992376at2759"/>
<evidence type="ECO:0000313" key="3">
    <source>
        <dbReference type="Proteomes" id="UP000094801"/>
    </source>
</evidence>
<feature type="compositionally biased region" description="Acidic residues" evidence="1">
    <location>
        <begin position="206"/>
        <end position="236"/>
    </location>
</feature>
<feature type="region of interest" description="Disordered" evidence="1">
    <location>
        <begin position="192"/>
        <end position="250"/>
    </location>
</feature>
<organism evidence="2 3">
    <name type="scientific">[Candida] arabinofermentans NRRL YB-2248</name>
    <dbReference type="NCBI Taxonomy" id="983967"/>
    <lineage>
        <taxon>Eukaryota</taxon>
        <taxon>Fungi</taxon>
        <taxon>Dikarya</taxon>
        <taxon>Ascomycota</taxon>
        <taxon>Saccharomycotina</taxon>
        <taxon>Pichiomycetes</taxon>
        <taxon>Pichiales</taxon>
        <taxon>Pichiaceae</taxon>
        <taxon>Ogataea</taxon>
        <taxon>Ogataea/Candida clade</taxon>
    </lineage>
</organism>
<dbReference type="Proteomes" id="UP000094801">
    <property type="component" value="Unassembled WGS sequence"/>
</dbReference>
<protein>
    <submittedName>
        <fullName evidence="2">Uncharacterized protein</fullName>
    </submittedName>
</protein>
<evidence type="ECO:0000256" key="1">
    <source>
        <dbReference type="SAM" id="MobiDB-lite"/>
    </source>
</evidence>
<name>A0A1E4T0B7_9ASCO</name>
<feature type="compositionally biased region" description="Basic and acidic residues" evidence="1">
    <location>
        <begin position="7"/>
        <end position="27"/>
    </location>
</feature>
<feature type="region of interest" description="Disordered" evidence="1">
    <location>
        <begin position="1"/>
        <end position="27"/>
    </location>
</feature>
<proteinExistence type="predicted"/>